<dbReference type="RefSeq" id="WP_082215812.1">
    <property type="nucleotide sequence ID" value="NZ_FUZA01000004.1"/>
</dbReference>
<name>A0A1T5FPI1_9BACT</name>
<dbReference type="Gene3D" id="3.90.1570.10">
    <property type="entry name" value="tt1808, chain A"/>
    <property type="match status" value="1"/>
</dbReference>
<evidence type="ECO:0000313" key="2">
    <source>
        <dbReference type="EMBL" id="SKB98000.1"/>
    </source>
</evidence>
<evidence type="ECO:0000259" key="1">
    <source>
        <dbReference type="Pfam" id="PF05685"/>
    </source>
</evidence>
<dbReference type="Proteomes" id="UP000190897">
    <property type="component" value="Unassembled WGS sequence"/>
</dbReference>
<evidence type="ECO:0000313" key="3">
    <source>
        <dbReference type="Proteomes" id="UP000190897"/>
    </source>
</evidence>
<dbReference type="CDD" id="cd06260">
    <property type="entry name" value="DUF820-like"/>
    <property type="match status" value="1"/>
</dbReference>
<dbReference type="PANTHER" id="PTHR34107:SF1">
    <property type="entry name" value="SLL0198 PROTEIN"/>
    <property type="match status" value="1"/>
</dbReference>
<dbReference type="OrthoDB" id="9799703at2"/>
<keyword evidence="2" id="KW-0255">Endonuclease</keyword>
<dbReference type="SUPFAM" id="SSF52980">
    <property type="entry name" value="Restriction endonuclease-like"/>
    <property type="match status" value="1"/>
</dbReference>
<dbReference type="GO" id="GO:0004519">
    <property type="term" value="F:endonuclease activity"/>
    <property type="evidence" value="ECO:0007669"/>
    <property type="project" value="UniProtKB-KW"/>
</dbReference>
<gene>
    <name evidence="2" type="ORF">SAMN05660293_03270</name>
</gene>
<dbReference type="AlphaFoldDB" id="A0A1T5FPI1"/>
<dbReference type="Pfam" id="PF05685">
    <property type="entry name" value="Uma2"/>
    <property type="match status" value="1"/>
</dbReference>
<feature type="domain" description="Putative restriction endonuclease" evidence="1">
    <location>
        <begin position="21"/>
        <end position="193"/>
    </location>
</feature>
<keyword evidence="2" id="KW-0540">Nuclease</keyword>
<dbReference type="InterPro" id="IPR011335">
    <property type="entry name" value="Restrct_endonuc-II-like"/>
</dbReference>
<accession>A0A1T5FPI1</accession>
<keyword evidence="3" id="KW-1185">Reference proteome</keyword>
<dbReference type="EMBL" id="FUZA01000004">
    <property type="protein sequence ID" value="SKB98000.1"/>
    <property type="molecule type" value="Genomic_DNA"/>
</dbReference>
<dbReference type="InterPro" id="IPR008538">
    <property type="entry name" value="Uma2"/>
</dbReference>
<sequence>MDTSLITMPVTFKVGDIMSEDEFFRFCQMNDTLNLERDKNGNIIFMSPTGSSTGSFTTDILLEVGVWLSSHKIAGKLFDSSTGFTLPNGAVRSPDISWVPREIWDSLSKKDRDRFAPVCPNFIIEVRSKSDSLRYLQDKMQEYIDNGCQLAWLIDHFKEQVFIYSQGTEVRTIRSLDIQLTGDPVFPGFILDLSAIEKS</sequence>
<reference evidence="3" key="1">
    <citation type="submission" date="2017-02" db="EMBL/GenBank/DDBJ databases">
        <authorList>
            <person name="Varghese N."/>
            <person name="Submissions S."/>
        </authorList>
    </citation>
    <scope>NUCLEOTIDE SEQUENCE [LARGE SCALE GENOMIC DNA]</scope>
    <source>
        <strain evidence="3">DSM 22270</strain>
    </source>
</reference>
<protein>
    <submittedName>
        <fullName evidence="2">Endonuclease, Uma2 family (Restriction endonuclease fold)</fullName>
    </submittedName>
</protein>
<organism evidence="2 3">
    <name type="scientific">Dyadobacter psychrophilus</name>
    <dbReference type="NCBI Taxonomy" id="651661"/>
    <lineage>
        <taxon>Bacteria</taxon>
        <taxon>Pseudomonadati</taxon>
        <taxon>Bacteroidota</taxon>
        <taxon>Cytophagia</taxon>
        <taxon>Cytophagales</taxon>
        <taxon>Spirosomataceae</taxon>
        <taxon>Dyadobacter</taxon>
    </lineage>
</organism>
<dbReference type="PANTHER" id="PTHR34107">
    <property type="entry name" value="SLL0198 PROTEIN-RELATED"/>
    <property type="match status" value="1"/>
</dbReference>
<dbReference type="STRING" id="651661.SAMN05660293_03270"/>
<proteinExistence type="predicted"/>
<keyword evidence="2" id="KW-0378">Hydrolase</keyword>
<dbReference type="InterPro" id="IPR012296">
    <property type="entry name" value="Nuclease_put_TT1808"/>
</dbReference>